<dbReference type="PRINTS" id="PR00061">
    <property type="entry name" value="RIBOSOMALL19"/>
</dbReference>
<evidence type="ECO:0000256" key="7">
    <source>
        <dbReference type="SAM" id="MobiDB-lite"/>
    </source>
</evidence>
<evidence type="ECO:0000256" key="5">
    <source>
        <dbReference type="HAMAP-Rule" id="MF_00402"/>
    </source>
</evidence>
<gene>
    <name evidence="5" type="primary">rplS</name>
    <name evidence="8" type="ORF">COU05_01075</name>
</gene>
<dbReference type="PANTHER" id="PTHR15680:SF9">
    <property type="entry name" value="LARGE RIBOSOMAL SUBUNIT PROTEIN BL19M"/>
    <property type="match status" value="1"/>
</dbReference>
<evidence type="ECO:0000256" key="6">
    <source>
        <dbReference type="RuleBase" id="RU000559"/>
    </source>
</evidence>
<keyword evidence="2 5" id="KW-0689">Ribosomal protein</keyword>
<dbReference type="PANTHER" id="PTHR15680">
    <property type="entry name" value="RIBOSOMAL PROTEIN L19"/>
    <property type="match status" value="1"/>
</dbReference>
<dbReference type="Gene3D" id="2.30.30.790">
    <property type="match status" value="1"/>
</dbReference>
<proteinExistence type="inferred from homology"/>
<sequence>MQKQQMTKEYLKNTPNIKVGDTVKVHQKIKEGSKQRIQIFEGLVLAKKHGAAVEGMLTVRKIISGVGVEKIFPLHSPNVEKFEIVSRGKVRRAKLYYLRDRIGKRAKIKKKLYIPGEETLEEGAEPQTAEAEAIEAQTATTAPETEKENEEKTLEEETPNATAEAK</sequence>
<dbReference type="SUPFAM" id="SSF50104">
    <property type="entry name" value="Translation proteins SH3-like domain"/>
    <property type="match status" value="1"/>
</dbReference>
<dbReference type="GO" id="GO:0006412">
    <property type="term" value="P:translation"/>
    <property type="evidence" value="ECO:0007669"/>
    <property type="project" value="UniProtKB-UniRule"/>
</dbReference>
<dbReference type="EMBL" id="PFAX01000011">
    <property type="protein sequence ID" value="PIR90635.1"/>
    <property type="molecule type" value="Genomic_DNA"/>
</dbReference>
<keyword evidence="3 5" id="KW-0687">Ribonucleoprotein</keyword>
<reference evidence="9" key="1">
    <citation type="submission" date="2017-09" db="EMBL/GenBank/DDBJ databases">
        <title>Depth-based differentiation of microbial function through sediment-hosted aquifers and enrichment of novel symbionts in the deep terrestrial subsurface.</title>
        <authorList>
            <person name="Probst A.J."/>
            <person name="Ladd B."/>
            <person name="Jarett J.K."/>
            <person name="Geller-Mcgrath D.E."/>
            <person name="Sieber C.M.K."/>
            <person name="Emerson J.B."/>
            <person name="Anantharaman K."/>
            <person name="Thomas B.C."/>
            <person name="Malmstrom R."/>
            <person name="Stieglmeier M."/>
            <person name="Klingl A."/>
            <person name="Woyke T."/>
            <person name="Ryan C.M."/>
            <person name="Banfield J.F."/>
        </authorList>
    </citation>
    <scope>NUCLEOTIDE SEQUENCE [LARGE SCALE GENOMIC DNA]</scope>
</reference>
<dbReference type="InterPro" id="IPR001857">
    <property type="entry name" value="Ribosomal_bL19"/>
</dbReference>
<comment type="caution">
    <text evidence="8">The sequence shown here is derived from an EMBL/GenBank/DDBJ whole genome shotgun (WGS) entry which is preliminary data.</text>
</comment>
<dbReference type="InterPro" id="IPR008991">
    <property type="entry name" value="Translation_prot_SH3-like_sf"/>
</dbReference>
<comment type="similarity">
    <text evidence="1 5 6">Belongs to the bacterial ribosomal protein bL19 family.</text>
</comment>
<evidence type="ECO:0000256" key="4">
    <source>
        <dbReference type="ARBA" id="ARBA00035171"/>
    </source>
</evidence>
<evidence type="ECO:0000313" key="8">
    <source>
        <dbReference type="EMBL" id="PIR90635.1"/>
    </source>
</evidence>
<evidence type="ECO:0000256" key="1">
    <source>
        <dbReference type="ARBA" id="ARBA00005781"/>
    </source>
</evidence>
<feature type="compositionally biased region" description="Low complexity" evidence="7">
    <location>
        <begin position="125"/>
        <end position="143"/>
    </location>
</feature>
<evidence type="ECO:0000256" key="2">
    <source>
        <dbReference type="ARBA" id="ARBA00022980"/>
    </source>
</evidence>
<name>A0A2H0UV00_9BACT</name>
<dbReference type="GO" id="GO:0003735">
    <property type="term" value="F:structural constituent of ribosome"/>
    <property type="evidence" value="ECO:0007669"/>
    <property type="project" value="InterPro"/>
</dbReference>
<feature type="region of interest" description="Disordered" evidence="7">
    <location>
        <begin position="117"/>
        <end position="166"/>
    </location>
</feature>
<dbReference type="Pfam" id="PF01245">
    <property type="entry name" value="Ribosomal_L19"/>
    <property type="match status" value="1"/>
</dbReference>
<evidence type="ECO:0000313" key="9">
    <source>
        <dbReference type="Proteomes" id="UP000230132"/>
    </source>
</evidence>
<accession>A0A2H0UV00</accession>
<dbReference type="HAMAP" id="MF_00402">
    <property type="entry name" value="Ribosomal_bL19"/>
    <property type="match status" value="1"/>
</dbReference>
<dbReference type="PROSITE" id="PS01015">
    <property type="entry name" value="RIBOSOMAL_L19"/>
    <property type="match status" value="1"/>
</dbReference>
<comment type="function">
    <text evidence="5 6">This protein is located at the 30S-50S ribosomal subunit interface and may play a role in the structure and function of the aminoacyl-tRNA binding site.</text>
</comment>
<dbReference type="NCBIfam" id="TIGR01024">
    <property type="entry name" value="rplS_bact"/>
    <property type="match status" value="1"/>
</dbReference>
<organism evidence="8 9">
    <name type="scientific">bacterium (Candidatus Gribaldobacteria) CG10_big_fil_rev_8_21_14_0_10_37_21</name>
    <dbReference type="NCBI Taxonomy" id="2014275"/>
    <lineage>
        <taxon>Bacteria</taxon>
        <taxon>Candidatus Gribaldobacteria</taxon>
    </lineage>
</organism>
<dbReference type="InterPro" id="IPR038657">
    <property type="entry name" value="Ribosomal_bL19_sf"/>
</dbReference>
<evidence type="ECO:0000256" key="3">
    <source>
        <dbReference type="ARBA" id="ARBA00023274"/>
    </source>
</evidence>
<protein>
    <recommendedName>
        <fullName evidence="4 5">Large ribosomal subunit protein bL19</fullName>
    </recommendedName>
</protein>
<dbReference type="InterPro" id="IPR018257">
    <property type="entry name" value="Ribosomal_bL19_CS"/>
</dbReference>
<dbReference type="GO" id="GO:0022625">
    <property type="term" value="C:cytosolic large ribosomal subunit"/>
    <property type="evidence" value="ECO:0007669"/>
    <property type="project" value="TreeGrafter"/>
</dbReference>
<dbReference type="AlphaFoldDB" id="A0A2H0UV00"/>
<dbReference type="Proteomes" id="UP000230132">
    <property type="component" value="Unassembled WGS sequence"/>
</dbReference>